<gene>
    <name evidence="7" type="ORF">SDC9_02091</name>
</gene>
<dbReference type="GO" id="GO:0003676">
    <property type="term" value="F:nucleic acid binding"/>
    <property type="evidence" value="ECO:0007669"/>
    <property type="project" value="InterPro"/>
</dbReference>
<evidence type="ECO:0000259" key="6">
    <source>
        <dbReference type="PROSITE" id="PS51194"/>
    </source>
</evidence>
<dbReference type="Gene3D" id="3.40.50.300">
    <property type="entry name" value="P-loop containing nucleotide triphosphate hydrolases"/>
    <property type="match status" value="2"/>
</dbReference>
<dbReference type="EMBL" id="VSSQ01000003">
    <property type="protein sequence ID" value="MPL56605.1"/>
    <property type="molecule type" value="Genomic_DNA"/>
</dbReference>
<proteinExistence type="predicted"/>
<keyword evidence="4" id="KW-0067">ATP-binding</keyword>
<dbReference type="PANTHER" id="PTHR47961">
    <property type="entry name" value="DNA POLYMERASE THETA, PUTATIVE (AFU_ORTHOLOGUE AFUA_1G05260)-RELATED"/>
    <property type="match status" value="1"/>
</dbReference>
<accession>A0A644SPM8</accession>
<dbReference type="GO" id="GO:0005524">
    <property type="term" value="F:ATP binding"/>
    <property type="evidence" value="ECO:0007669"/>
    <property type="project" value="UniProtKB-KW"/>
</dbReference>
<dbReference type="SMART" id="SM00487">
    <property type="entry name" value="DEXDc"/>
    <property type="match status" value="1"/>
</dbReference>
<protein>
    <submittedName>
        <fullName evidence="7">Uncharacterized protein</fullName>
    </submittedName>
</protein>
<feature type="domain" description="Helicase ATP-binding" evidence="5">
    <location>
        <begin position="148"/>
        <end position="319"/>
    </location>
</feature>
<dbReference type="SUPFAM" id="SSF52540">
    <property type="entry name" value="P-loop containing nucleoside triphosphate hydrolases"/>
    <property type="match status" value="1"/>
</dbReference>
<keyword evidence="1" id="KW-0547">Nucleotide-binding</keyword>
<dbReference type="InterPro" id="IPR011545">
    <property type="entry name" value="DEAD/DEAH_box_helicase_dom"/>
</dbReference>
<dbReference type="InterPro" id="IPR001650">
    <property type="entry name" value="Helicase_C-like"/>
</dbReference>
<dbReference type="PROSITE" id="PS51192">
    <property type="entry name" value="HELICASE_ATP_BIND_1"/>
    <property type="match status" value="1"/>
</dbReference>
<sequence>MKLIEKLVEDILQDNYFNSLFGKCLLINAENIFKQEEKTDLSLKELKDILRFADILSNSNNSIARNKSYQIVSALNHTYSNNEIYRTVSKAIFSKLGNFPAIYYLESKNNNFATLPLLREIEAESKKLIQEAPDGNGMVFTDTQFKLFNKLSNSVEFSFSGPTSMGKSFIIKSFIKKVIKNSPPENIVIIVPTRALINQFFSDLRTELEEQLELYRYKIFINSNVSENLTKERFNYIFILTPERLLSYLSEDQNPSIGFLFIDEAHKLANEKDSRSITTYSAIEKVQKKFGNIKLYFSSPNVSNPEIFLELFHRNKLNSFKTNESPVSQNIYFVNLENNEVETYYDNNSVPLDKVLKSKQNYELLDFIQFIGEKKNNLIYCYSKRNTINKTIKLAEKIQKIELSKEISQAIKNIKEYIHPDYYLVDFLEKGIAYHYGRLPQLIRNLIEELYQKEEIRYVFCTSTLLEGVNMPTQNIFIIDNRSGTRTTLSQIDFWNLSGRAGRLTRELEGNIFCIQYDEFKWDNKDLLFKKEITLTPTVLTKIDRNLQKIEKALKNEEIKSGSETEKEILKYIANILKVDTLETNSNYKSPLIEKLIEKNKHKIIELAKNKVENYQLPKSILKFNQTIDFDIQENVYKIVQKSKKSILPRGNEIKYESILKVLLQFHTLYSWDKTEKKLSNRNSLKYYSVLINQWVNGFSLSQIISQSIEWNHENENNIEIDFREYEVFNKSNRKHINLLIEKIIDDIEYVLRFLLEKYFNHYYQILLSIIGEEKAGDNWATLLEYGTQNPLIIALQNIGISRNTALKLFKEHRTSLIIEENKLVGVNKSLLLKELKSNSLEYEEIKRNL</sequence>
<evidence type="ECO:0000256" key="1">
    <source>
        <dbReference type="ARBA" id="ARBA00022741"/>
    </source>
</evidence>
<evidence type="ECO:0000256" key="2">
    <source>
        <dbReference type="ARBA" id="ARBA00022801"/>
    </source>
</evidence>
<dbReference type="PANTHER" id="PTHR47961:SF6">
    <property type="entry name" value="DNA-DIRECTED DNA POLYMERASE"/>
    <property type="match status" value="1"/>
</dbReference>
<dbReference type="InterPro" id="IPR014001">
    <property type="entry name" value="Helicase_ATP-bd"/>
</dbReference>
<evidence type="ECO:0000256" key="3">
    <source>
        <dbReference type="ARBA" id="ARBA00022806"/>
    </source>
</evidence>
<keyword evidence="3" id="KW-0347">Helicase</keyword>
<dbReference type="GO" id="GO:0016787">
    <property type="term" value="F:hydrolase activity"/>
    <property type="evidence" value="ECO:0007669"/>
    <property type="project" value="UniProtKB-KW"/>
</dbReference>
<organism evidence="7">
    <name type="scientific">bioreactor metagenome</name>
    <dbReference type="NCBI Taxonomy" id="1076179"/>
    <lineage>
        <taxon>unclassified sequences</taxon>
        <taxon>metagenomes</taxon>
        <taxon>ecological metagenomes</taxon>
    </lineage>
</organism>
<feature type="domain" description="Helicase C-terminal" evidence="6">
    <location>
        <begin position="363"/>
        <end position="558"/>
    </location>
</feature>
<dbReference type="InterPro" id="IPR050474">
    <property type="entry name" value="Hel308_SKI2-like"/>
</dbReference>
<keyword evidence="2" id="KW-0378">Hydrolase</keyword>
<evidence type="ECO:0000313" key="7">
    <source>
        <dbReference type="EMBL" id="MPL56605.1"/>
    </source>
</evidence>
<dbReference type="SMART" id="SM00490">
    <property type="entry name" value="HELICc"/>
    <property type="match status" value="1"/>
</dbReference>
<evidence type="ECO:0000256" key="4">
    <source>
        <dbReference type="ARBA" id="ARBA00022840"/>
    </source>
</evidence>
<evidence type="ECO:0000259" key="5">
    <source>
        <dbReference type="PROSITE" id="PS51192"/>
    </source>
</evidence>
<dbReference type="Pfam" id="PF00270">
    <property type="entry name" value="DEAD"/>
    <property type="match status" value="1"/>
</dbReference>
<dbReference type="PROSITE" id="PS51194">
    <property type="entry name" value="HELICASE_CTER"/>
    <property type="match status" value="1"/>
</dbReference>
<name>A0A644SPM8_9ZZZZ</name>
<comment type="caution">
    <text evidence="7">The sequence shown here is derived from an EMBL/GenBank/DDBJ whole genome shotgun (WGS) entry which is preliminary data.</text>
</comment>
<dbReference type="AlphaFoldDB" id="A0A644SPM8"/>
<dbReference type="InterPro" id="IPR027417">
    <property type="entry name" value="P-loop_NTPase"/>
</dbReference>
<dbReference type="GO" id="GO:0004386">
    <property type="term" value="F:helicase activity"/>
    <property type="evidence" value="ECO:0007669"/>
    <property type="project" value="UniProtKB-KW"/>
</dbReference>
<reference evidence="7" key="1">
    <citation type="submission" date="2019-08" db="EMBL/GenBank/DDBJ databases">
        <authorList>
            <person name="Kucharzyk K."/>
            <person name="Murdoch R.W."/>
            <person name="Higgins S."/>
            <person name="Loffler F."/>
        </authorList>
    </citation>
    <scope>NUCLEOTIDE SEQUENCE</scope>
</reference>